<dbReference type="STRING" id="644295.Metev_1795"/>
<dbReference type="PANTHER" id="PTHR30217:SF10">
    <property type="entry name" value="23S RRNA 5-HYDROXYCYTIDINE C2501 SYNTHASE"/>
    <property type="match status" value="1"/>
</dbReference>
<dbReference type="EMBL" id="CP002069">
    <property type="protein sequence ID" value="ADI74631.1"/>
    <property type="molecule type" value="Genomic_DNA"/>
</dbReference>
<dbReference type="KEGG" id="mev:Metev_1795"/>
<dbReference type="InterPro" id="IPR001539">
    <property type="entry name" value="Peptidase_U32"/>
</dbReference>
<dbReference type="Pfam" id="PF01136">
    <property type="entry name" value="Peptidase_U32"/>
    <property type="match status" value="2"/>
</dbReference>
<reference evidence="2 3" key="1">
    <citation type="submission" date="2010-06" db="EMBL/GenBank/DDBJ databases">
        <title>Complete sequence chromosome of Methanohalobium evestigatum Z-7303.</title>
        <authorList>
            <consortium name="US DOE Joint Genome Institute"/>
            <person name="Lucas S."/>
            <person name="Copeland A."/>
            <person name="Lapidus A."/>
            <person name="Cheng J.-F."/>
            <person name="Bruce D."/>
            <person name="Goodwin L."/>
            <person name="Pitluck S."/>
            <person name="Saunders E."/>
            <person name="Detter J.C."/>
            <person name="Han C."/>
            <person name="Tapia R."/>
            <person name="Land M."/>
            <person name="Hauser L."/>
            <person name="Kyrpides N."/>
            <person name="Mikhailova N."/>
            <person name="Sieprawska-Lupa M."/>
            <person name="Whitman W.B."/>
            <person name="Anderson I."/>
            <person name="Woyke T."/>
        </authorList>
    </citation>
    <scope>NUCLEOTIDE SEQUENCE [LARGE SCALE GENOMIC DNA]</scope>
    <source>
        <strain evidence="3">ATCC BAA-1072 / DSM 3721 / NBRC 107634 / OCM 161 / Z-7303</strain>
    </source>
</reference>
<dbReference type="InterPro" id="IPR051454">
    <property type="entry name" value="RNA/ubiquinone_mod_enzymes"/>
</dbReference>
<dbReference type="Proteomes" id="UP000000391">
    <property type="component" value="Chromosome"/>
</dbReference>
<organism evidence="2 3">
    <name type="scientific">Methanohalobium evestigatum (strain ATCC BAA-1072 / DSM 3721 / NBRC 107634 / OCM 161 / Z-7303)</name>
    <dbReference type="NCBI Taxonomy" id="644295"/>
    <lineage>
        <taxon>Archaea</taxon>
        <taxon>Methanobacteriati</taxon>
        <taxon>Methanobacteriota</taxon>
        <taxon>Stenosarchaea group</taxon>
        <taxon>Methanomicrobia</taxon>
        <taxon>Methanosarcinales</taxon>
        <taxon>Methanosarcinaceae</taxon>
        <taxon>Methanohalobium</taxon>
    </lineage>
</organism>
<dbReference type="RefSeq" id="WP_013195196.1">
    <property type="nucleotide sequence ID" value="NC_014253.1"/>
</dbReference>
<accession>D7EBB4</accession>
<proteinExistence type="predicted"/>
<dbReference type="HOGENOM" id="CLU_011540_4_0_2"/>
<keyword evidence="3" id="KW-1185">Reference proteome</keyword>
<dbReference type="InterPro" id="IPR020988">
    <property type="entry name" value="Pept_U32_collagenase"/>
</dbReference>
<feature type="domain" description="Peptidase U32 collagenase" evidence="1">
    <location>
        <begin position="388"/>
        <end position="507"/>
    </location>
</feature>
<dbReference type="Pfam" id="PF12392">
    <property type="entry name" value="DUF3656"/>
    <property type="match status" value="1"/>
</dbReference>
<gene>
    <name evidence="2" type="ordered locus">Metev_1795</name>
</gene>
<evidence type="ECO:0000313" key="3">
    <source>
        <dbReference type="Proteomes" id="UP000000391"/>
    </source>
</evidence>
<sequence length="817" mass="91135">MLKKPELMAPAGDMTSLTAAVENGADAVYLGMKNFSARGYANNFSLDELVEAVDYAHLKGVRVYVTLNVLVKDSELEDAVNLLYYLHDIGADAVILQDLGLITLARKLVPELPVHASTQMTVHNLESVRFLEDMGVGRVILARELSLEELEYITKNTAVGIETFVHGALCISYSGQCLFSSMIGGRSGNRGFCAQPCRKKYNLYKDGKKVETSGKYLLSPKDLNTAKILPELINTEVDAFKIEGRMKRPEYVAGVVSIYRKLIDRYVENPSDYYISDNELKQLGQLFNRDFTTAYLLNKPVNLINPVRPYNRGLPVGEVIVYNRKRKTLQIKLSDTLNIGDGIGIEGEEDTGDTVTSMYKKGNNINSADSGSIVEIPFKYRVKSGSRVYKTFDKHLNESLEKTFTSSVPARKIPVSIIVKAFSGSNLELQISDGTNNVSVVSDYVVENALSKPTSKKQIEKQIAKMGNTVFDPSEITIHTDNKIFIPISQLNSIKNKAITRLEKKRTEKWKRPQKKGNESYRMYLNSDSITSRSSSPQIAVNVVSTKQLESAVSGGADLIYFEYLKYQNSEIINNDFEKLVETAHNSECRIYLNTPRITTDNEMDDIKKSLARAKSNNFDGVMVSNLGVLKVAKSMNLPVIVNASLNIFNKISFDFMLKCGAEKVVLSPELTIDQIKSVSSKGQAECIVHGPLEVMVSEYCFVGDIFGSKKSCGYPCRNSEYEIVDEKGYSFPLEMDENCRTHIYNSRNLCMLDNIDDILKSDVASIRINAGTYEPFYVEKLTKTYKKAVNGSTTPDTGCTDILKGHTTGHYYRGVL</sequence>
<evidence type="ECO:0000259" key="1">
    <source>
        <dbReference type="Pfam" id="PF12392"/>
    </source>
</evidence>
<dbReference type="OrthoDB" id="51464at2157"/>
<dbReference type="AlphaFoldDB" id="D7EBB4"/>
<dbReference type="PANTHER" id="PTHR30217">
    <property type="entry name" value="PEPTIDASE U32 FAMILY"/>
    <property type="match status" value="1"/>
</dbReference>
<protein>
    <submittedName>
        <fullName evidence="2">Peptidase U32</fullName>
    </submittedName>
</protein>
<name>D7EBB4_METEZ</name>
<evidence type="ECO:0000313" key="2">
    <source>
        <dbReference type="EMBL" id="ADI74631.1"/>
    </source>
</evidence>
<dbReference type="GeneID" id="9347448"/>